<dbReference type="GO" id="GO:0044773">
    <property type="term" value="P:mitotic DNA damage checkpoint signaling"/>
    <property type="evidence" value="ECO:0007669"/>
    <property type="project" value="TreeGrafter"/>
</dbReference>
<accession>A0A8S1WIQ8</accession>
<dbReference type="GO" id="GO:0005737">
    <property type="term" value="C:cytoplasm"/>
    <property type="evidence" value="ECO:0007669"/>
    <property type="project" value="TreeGrafter"/>
</dbReference>
<dbReference type="PANTHER" id="PTHR44167">
    <property type="entry name" value="OVARIAN-SPECIFIC SERINE/THREONINE-PROTEIN KINASE LOK-RELATED"/>
    <property type="match status" value="1"/>
</dbReference>
<dbReference type="GO" id="GO:0004674">
    <property type="term" value="F:protein serine/threonine kinase activity"/>
    <property type="evidence" value="ECO:0007669"/>
    <property type="project" value="TreeGrafter"/>
</dbReference>
<dbReference type="SMART" id="SM00220">
    <property type="entry name" value="S_TKc"/>
    <property type="match status" value="1"/>
</dbReference>
<sequence>MMESQNILVSQSTMASQKIYNNLSLCGFIPSSQIIENNHQHVYFNSILPMKCSDLIRYMICLSSWNHNKDIQKIQNQIEEINLKSLKTEPLENQSYIFFLQESNQKQDVIIQFKNLLNQLGFDRNIYENAKKIEEIKYNLIRESNTKFKQQSNYQIENYFKQFKNSYNYILNEIRINFLQPQNFIRSLYDNEINSVVYLITKPSYINTQEKDIVIKISENQKLENKNHLRVIQILECFQDDFNFKYYGYLQFESLTIIFQKYYKETFDQFQQKLKSQIINNSNQNNLKSIVKRALIMITKQIIILHNDYQVVHRDLKPQNIMIDSQKDLQECLDYQDADYVIIDYDCSFLIQNYEPSIFETYGGGEGYYIPPESKYFMYNEKYDIYQLGVIFLETLFQIDDKILQDGFYHHRNQLYKAKCLFEITENLQKNLVNMVSENPDERPNLEVIYQLLENGI</sequence>
<dbReference type="PROSITE" id="PS50011">
    <property type="entry name" value="PROTEIN_KINASE_DOM"/>
    <property type="match status" value="1"/>
</dbReference>
<dbReference type="PANTHER" id="PTHR44167:SF24">
    <property type="entry name" value="SERINE_THREONINE-PROTEIN KINASE CHK2"/>
    <property type="match status" value="1"/>
</dbReference>
<evidence type="ECO:0000259" key="1">
    <source>
        <dbReference type="PROSITE" id="PS50011"/>
    </source>
</evidence>
<dbReference type="EMBL" id="CAJJDO010000092">
    <property type="protein sequence ID" value="CAD8188811.1"/>
    <property type="molecule type" value="Genomic_DNA"/>
</dbReference>
<comment type="caution">
    <text evidence="2">The sequence shown here is derived from an EMBL/GenBank/DDBJ whole genome shotgun (WGS) entry which is preliminary data.</text>
</comment>
<evidence type="ECO:0000313" key="3">
    <source>
        <dbReference type="Proteomes" id="UP000689195"/>
    </source>
</evidence>
<reference evidence="2" key="1">
    <citation type="submission" date="2021-01" db="EMBL/GenBank/DDBJ databases">
        <authorList>
            <consortium name="Genoscope - CEA"/>
            <person name="William W."/>
        </authorList>
    </citation>
    <scope>NUCLEOTIDE SEQUENCE</scope>
</reference>
<dbReference type="InterPro" id="IPR008271">
    <property type="entry name" value="Ser/Thr_kinase_AS"/>
</dbReference>
<protein>
    <recommendedName>
        <fullName evidence="1">Protein kinase domain-containing protein</fullName>
    </recommendedName>
</protein>
<gene>
    <name evidence="2" type="ORF">PPENT_87.1.T0920103</name>
</gene>
<dbReference type="InterPro" id="IPR000719">
    <property type="entry name" value="Prot_kinase_dom"/>
</dbReference>
<dbReference type="PROSITE" id="PS00108">
    <property type="entry name" value="PROTEIN_KINASE_ST"/>
    <property type="match status" value="1"/>
</dbReference>
<proteinExistence type="predicted"/>
<dbReference type="AlphaFoldDB" id="A0A8S1WIQ8"/>
<evidence type="ECO:0000313" key="2">
    <source>
        <dbReference type="EMBL" id="CAD8188811.1"/>
    </source>
</evidence>
<dbReference type="GO" id="GO:0005524">
    <property type="term" value="F:ATP binding"/>
    <property type="evidence" value="ECO:0007669"/>
    <property type="project" value="InterPro"/>
</dbReference>
<name>A0A8S1WIQ8_9CILI</name>
<keyword evidence="3" id="KW-1185">Reference proteome</keyword>
<dbReference type="Pfam" id="PF00069">
    <property type="entry name" value="Pkinase"/>
    <property type="match status" value="1"/>
</dbReference>
<dbReference type="OrthoDB" id="312184at2759"/>
<feature type="domain" description="Protein kinase" evidence="1">
    <location>
        <begin position="127"/>
        <end position="453"/>
    </location>
</feature>
<dbReference type="GO" id="GO:0005634">
    <property type="term" value="C:nucleus"/>
    <property type="evidence" value="ECO:0007669"/>
    <property type="project" value="TreeGrafter"/>
</dbReference>
<organism evidence="2 3">
    <name type="scientific">Paramecium pentaurelia</name>
    <dbReference type="NCBI Taxonomy" id="43138"/>
    <lineage>
        <taxon>Eukaryota</taxon>
        <taxon>Sar</taxon>
        <taxon>Alveolata</taxon>
        <taxon>Ciliophora</taxon>
        <taxon>Intramacronucleata</taxon>
        <taxon>Oligohymenophorea</taxon>
        <taxon>Peniculida</taxon>
        <taxon>Parameciidae</taxon>
        <taxon>Paramecium</taxon>
    </lineage>
</organism>
<dbReference type="Proteomes" id="UP000689195">
    <property type="component" value="Unassembled WGS sequence"/>
</dbReference>